<gene>
    <name evidence="15" type="ORF">GF867_12455</name>
</gene>
<dbReference type="SMART" id="SM00382">
    <property type="entry name" value="AAA"/>
    <property type="match status" value="1"/>
</dbReference>
<evidence type="ECO:0000256" key="9">
    <source>
        <dbReference type="ARBA" id="ARBA00059943"/>
    </source>
</evidence>
<comment type="subcellular location">
    <subcellularLocation>
        <location evidence="1">Cell membrane</location>
        <topology evidence="1">Multi-pass membrane protein</topology>
    </subcellularLocation>
</comment>
<dbReference type="GO" id="GO:0015421">
    <property type="term" value="F:ABC-type oligopeptide transporter activity"/>
    <property type="evidence" value="ECO:0007669"/>
    <property type="project" value="TreeGrafter"/>
</dbReference>
<comment type="similarity">
    <text evidence="10">Belongs to the ABC transporter superfamily. Multidrug exporter LmrA (TC 3.A.1.117.1) family.</text>
</comment>
<keyword evidence="4" id="KW-0547">Nucleotide-binding</keyword>
<dbReference type="FunFam" id="3.40.50.300:FF:000218">
    <property type="entry name" value="Multidrug ABC transporter ATP-binding protein"/>
    <property type="match status" value="1"/>
</dbReference>
<organism evidence="15 16">
    <name type="scientific">Fundicoccus ignavus</name>
    <dbReference type="NCBI Taxonomy" id="2664442"/>
    <lineage>
        <taxon>Bacteria</taxon>
        <taxon>Bacillati</taxon>
        <taxon>Bacillota</taxon>
        <taxon>Bacilli</taxon>
        <taxon>Lactobacillales</taxon>
        <taxon>Aerococcaceae</taxon>
        <taxon>Fundicoccus</taxon>
    </lineage>
</organism>
<keyword evidence="3 12" id="KW-0812">Transmembrane</keyword>
<feature type="domain" description="ABC transporter" evidence="13">
    <location>
        <begin position="333"/>
        <end position="567"/>
    </location>
</feature>
<reference evidence="15 16" key="1">
    <citation type="submission" date="2019-11" db="EMBL/GenBank/DDBJ databases">
        <title>Characterisation of Fundicoccus ignavus gen. nov. sp. nov., a novel genus of the family Aerococcaceae from bulk tank milk.</title>
        <authorList>
            <person name="Siebert A."/>
            <person name="Huptas C."/>
            <person name="Wenning M."/>
            <person name="Scherer S."/>
            <person name="Doll E.V."/>
        </authorList>
    </citation>
    <scope>NUCLEOTIDE SEQUENCE [LARGE SCALE GENOMIC DNA]</scope>
    <source>
        <strain evidence="15 16">DSM 109652</strain>
    </source>
</reference>
<comment type="catalytic activity">
    <reaction evidence="8">
        <text>ATP + H2O + xenobioticSide 1 = ADP + phosphate + xenobioticSide 2.</text>
        <dbReference type="EC" id="7.6.2.2"/>
    </reaction>
</comment>
<dbReference type="Gene3D" id="3.40.50.300">
    <property type="entry name" value="P-loop containing nucleotide triphosphate hydrolases"/>
    <property type="match status" value="1"/>
</dbReference>
<dbReference type="InterPro" id="IPR011527">
    <property type="entry name" value="ABC1_TM_dom"/>
</dbReference>
<accession>A0A844CD80</accession>
<dbReference type="Proteomes" id="UP000440066">
    <property type="component" value="Unassembled WGS sequence"/>
</dbReference>
<dbReference type="AlphaFoldDB" id="A0A844CD80"/>
<keyword evidence="7 12" id="KW-0472">Membrane</keyword>
<sequence>MLKQFFSYYKPYKRLFLIDFICAIISAVLELIFPIAVNRVIDEVLPDGNLKMIIMFSVLLFTMYLFNMWMNYIVVALGHEFGINVETDMRRDLFDHYQKQSYTYFDNVKTGELLSRVTTDLFDISEVAHHGPEDVFITIMTLLGAFLLMLNVHVPLAVITVFLLPLMGIALFVFNKKMTQVNTRIFSNVAKFTAGIGNSLSGIRVVKAFANEAHEKKIFEGYNQGFRENKLAFYKTMAISSSFNYILVRLINLFAFLAGSYYTVIGELSLGELVGFILLANVFVRPLEKINNMIELYPKGYAGFKRFSKELKRKPDIVDQPDAYPAPAFKGDIEYHQVSFAYEDGKTVVADANLSIKSGETIAFVGPSGAGKTTLVNLLPRFYEVTSGAITIDGHNIQDVTMESLRKQIGIVQQDVFLFTGTVRENVLYGRLDATPEEVEAAIDAARLREVVEDLPQGLDTEIGERGVRLSGGQKQRLSIARIFLKNPSILILDEATSALDTQTEQFIQASLDKLAQGRTTLIIAHRLATIRHADRIIVVTPDGITEDGTHDELIALKGHYAELYFAQYGRDNGGVE</sequence>
<evidence type="ECO:0000256" key="12">
    <source>
        <dbReference type="SAM" id="Phobius"/>
    </source>
</evidence>
<dbReference type="SUPFAM" id="SSF90123">
    <property type="entry name" value="ABC transporter transmembrane region"/>
    <property type="match status" value="1"/>
</dbReference>
<dbReference type="GO" id="GO:0016887">
    <property type="term" value="F:ATP hydrolysis activity"/>
    <property type="evidence" value="ECO:0007669"/>
    <property type="project" value="InterPro"/>
</dbReference>
<evidence type="ECO:0000256" key="7">
    <source>
        <dbReference type="ARBA" id="ARBA00023136"/>
    </source>
</evidence>
<feature type="transmembrane region" description="Helical" evidence="12">
    <location>
        <begin position="15"/>
        <end position="37"/>
    </location>
</feature>
<dbReference type="PROSITE" id="PS00211">
    <property type="entry name" value="ABC_TRANSPORTER_1"/>
    <property type="match status" value="1"/>
</dbReference>
<dbReference type="InterPro" id="IPR039421">
    <property type="entry name" value="Type_1_exporter"/>
</dbReference>
<evidence type="ECO:0000259" key="14">
    <source>
        <dbReference type="PROSITE" id="PS50929"/>
    </source>
</evidence>
<dbReference type="InterPro" id="IPR003439">
    <property type="entry name" value="ABC_transporter-like_ATP-bd"/>
</dbReference>
<evidence type="ECO:0000256" key="2">
    <source>
        <dbReference type="ARBA" id="ARBA00012191"/>
    </source>
</evidence>
<dbReference type="InterPro" id="IPR027417">
    <property type="entry name" value="P-loop_NTPase"/>
</dbReference>
<evidence type="ECO:0000313" key="16">
    <source>
        <dbReference type="Proteomes" id="UP000440066"/>
    </source>
</evidence>
<dbReference type="PANTHER" id="PTHR43394">
    <property type="entry name" value="ATP-DEPENDENT PERMEASE MDL1, MITOCHONDRIAL"/>
    <property type="match status" value="1"/>
</dbReference>
<feature type="transmembrane region" description="Helical" evidence="12">
    <location>
        <begin position="156"/>
        <end position="174"/>
    </location>
</feature>
<dbReference type="Gene3D" id="1.20.1560.10">
    <property type="entry name" value="ABC transporter type 1, transmembrane domain"/>
    <property type="match status" value="1"/>
</dbReference>
<keyword evidence="6 12" id="KW-1133">Transmembrane helix</keyword>
<dbReference type="CDD" id="cd18549">
    <property type="entry name" value="ABC_6TM_YwjA_like"/>
    <property type="match status" value="1"/>
</dbReference>
<protein>
    <recommendedName>
        <fullName evidence="11">Multidrug resistance ABC transporter ATP-binding and permease protein</fullName>
        <ecNumber evidence="2">7.6.2.2</ecNumber>
    </recommendedName>
</protein>
<comment type="caution">
    <text evidence="15">The sequence shown here is derived from an EMBL/GenBank/DDBJ whole genome shotgun (WGS) entry which is preliminary data.</text>
</comment>
<evidence type="ECO:0000256" key="3">
    <source>
        <dbReference type="ARBA" id="ARBA00022692"/>
    </source>
</evidence>
<evidence type="ECO:0000256" key="6">
    <source>
        <dbReference type="ARBA" id="ARBA00022989"/>
    </source>
</evidence>
<keyword evidence="5 15" id="KW-0067">ATP-binding</keyword>
<feature type="transmembrane region" description="Helical" evidence="12">
    <location>
        <begin position="243"/>
        <end position="262"/>
    </location>
</feature>
<proteinExistence type="inferred from homology"/>
<dbReference type="GO" id="GO:0005886">
    <property type="term" value="C:plasma membrane"/>
    <property type="evidence" value="ECO:0007669"/>
    <property type="project" value="UniProtKB-SubCell"/>
</dbReference>
<dbReference type="InterPro" id="IPR036640">
    <property type="entry name" value="ABC1_TM_sf"/>
</dbReference>
<dbReference type="Pfam" id="PF00664">
    <property type="entry name" value="ABC_membrane"/>
    <property type="match status" value="1"/>
</dbReference>
<dbReference type="PROSITE" id="PS50893">
    <property type="entry name" value="ABC_TRANSPORTER_2"/>
    <property type="match status" value="1"/>
</dbReference>
<evidence type="ECO:0000256" key="1">
    <source>
        <dbReference type="ARBA" id="ARBA00004651"/>
    </source>
</evidence>
<feature type="transmembrane region" description="Helical" evidence="12">
    <location>
        <begin position="49"/>
        <end position="66"/>
    </location>
</feature>
<evidence type="ECO:0000256" key="10">
    <source>
        <dbReference type="ARBA" id="ARBA00061674"/>
    </source>
</evidence>
<evidence type="ECO:0000259" key="13">
    <source>
        <dbReference type="PROSITE" id="PS50893"/>
    </source>
</evidence>
<dbReference type="InterPro" id="IPR017871">
    <property type="entry name" value="ABC_transporter-like_CS"/>
</dbReference>
<dbReference type="InterPro" id="IPR003593">
    <property type="entry name" value="AAA+_ATPase"/>
</dbReference>
<dbReference type="PANTHER" id="PTHR43394:SF1">
    <property type="entry name" value="ATP-BINDING CASSETTE SUB-FAMILY B MEMBER 10, MITOCHONDRIAL"/>
    <property type="match status" value="1"/>
</dbReference>
<dbReference type="GO" id="GO:0008559">
    <property type="term" value="F:ABC-type xenobiotic transporter activity"/>
    <property type="evidence" value="ECO:0007669"/>
    <property type="project" value="UniProtKB-EC"/>
</dbReference>
<evidence type="ECO:0000256" key="11">
    <source>
        <dbReference type="ARBA" id="ARBA00072598"/>
    </source>
</evidence>
<evidence type="ECO:0000256" key="8">
    <source>
        <dbReference type="ARBA" id="ARBA00034018"/>
    </source>
</evidence>
<evidence type="ECO:0000313" key="15">
    <source>
        <dbReference type="EMBL" id="MRJ48357.1"/>
    </source>
</evidence>
<name>A0A844CD80_9LACT</name>
<dbReference type="PROSITE" id="PS50929">
    <property type="entry name" value="ABC_TM1F"/>
    <property type="match status" value="1"/>
</dbReference>
<dbReference type="SUPFAM" id="SSF52540">
    <property type="entry name" value="P-loop containing nucleoside triphosphate hydrolases"/>
    <property type="match status" value="1"/>
</dbReference>
<dbReference type="GO" id="GO:0005524">
    <property type="term" value="F:ATP binding"/>
    <property type="evidence" value="ECO:0007669"/>
    <property type="project" value="UniProtKB-KW"/>
</dbReference>
<dbReference type="RefSeq" id="WP_153833406.1">
    <property type="nucleotide sequence ID" value="NZ_WJQT01000027.1"/>
</dbReference>
<dbReference type="EC" id="7.6.2.2" evidence="2"/>
<comment type="function">
    <text evidence="9">Efflux transporter for a variety of amphiphilic cationic compounds, including antibiotics.</text>
</comment>
<evidence type="ECO:0000256" key="4">
    <source>
        <dbReference type="ARBA" id="ARBA00022741"/>
    </source>
</evidence>
<evidence type="ECO:0000256" key="5">
    <source>
        <dbReference type="ARBA" id="ARBA00022840"/>
    </source>
</evidence>
<feature type="domain" description="ABC transmembrane type-1" evidence="14">
    <location>
        <begin position="17"/>
        <end position="299"/>
    </location>
</feature>
<dbReference type="Pfam" id="PF00005">
    <property type="entry name" value="ABC_tran"/>
    <property type="match status" value="1"/>
</dbReference>
<dbReference type="EMBL" id="WJQT01000027">
    <property type="protein sequence ID" value="MRJ48357.1"/>
    <property type="molecule type" value="Genomic_DNA"/>
</dbReference>